<dbReference type="Proteomes" id="UP001301012">
    <property type="component" value="Unassembled WGS sequence"/>
</dbReference>
<gene>
    <name evidence="1" type="ORF">QOZ84_10250</name>
</gene>
<accession>A0ABT7EB62</accession>
<dbReference type="EMBL" id="JASKYM010000004">
    <property type="protein sequence ID" value="MDK2563932.1"/>
    <property type="molecule type" value="Genomic_DNA"/>
</dbReference>
<sequence length="567" mass="65432">MEEQILNVFSYDKEYMDSDNYVEREKFISDKLDNKSNEEITTLLNDTIKNLIDTPVSERGGLVAITGFYYQMLAVIDYFIQMKQGKWNCVAVELHDDIVAVKDNNIRFIQVKTSNNLICQISKSPASSIYLRTKKGLKLKHNIKEIQVRVSNNWIDKLILKSKNFKKKDGFFTEFELLTNYIISNSPEIKIDKYIGRDNSKKINSNDDIYKILKEDSYVTGDTSNERIKVQYEDMCGESLKELLSRFAIESKQNSLNNIDQYLNSICQMIGTEIGGAYVSYEDINWIIGELFARCNINAKNRSLVITKNEVESLFLDIQSRAMIAATQLAEEHGTKNIVESVYETIHNDYKNTKHYKFIEMKILEYKQYLINWINNNGGINKIINRYITGNEISNKHIGMGKRDKENIIEELILMPIILIIVHNKEILYSNNRTLLTKEIDSFENNKISLLRVGKGRVKSKIVNIKAILSDLGANDILKLSMAKELNIILQGYSDSTFSSIQKLQIDTSLDCSELIEEDTSINKVYQAISLIPGGSMREWLEVQLEEDIWDENELKSLWDDMMKGEL</sequence>
<evidence type="ECO:0000313" key="2">
    <source>
        <dbReference type="Proteomes" id="UP001301012"/>
    </source>
</evidence>
<keyword evidence="2" id="KW-1185">Reference proteome</keyword>
<organism evidence="1 2">
    <name type="scientific">Romboutsia sedimentorum</name>
    <dbReference type="NCBI Taxonomy" id="1368474"/>
    <lineage>
        <taxon>Bacteria</taxon>
        <taxon>Bacillati</taxon>
        <taxon>Bacillota</taxon>
        <taxon>Clostridia</taxon>
        <taxon>Peptostreptococcales</taxon>
        <taxon>Peptostreptococcaceae</taxon>
        <taxon>Romboutsia</taxon>
    </lineage>
</organism>
<protein>
    <recommendedName>
        <fullName evidence="3">CD-NTase associated protein 4-like DNA endonuclease domain-containing protein</fullName>
    </recommendedName>
</protein>
<evidence type="ECO:0008006" key="3">
    <source>
        <dbReference type="Google" id="ProtNLM"/>
    </source>
</evidence>
<name>A0ABT7EB62_9FIRM</name>
<proteinExistence type="predicted"/>
<evidence type="ECO:0000313" key="1">
    <source>
        <dbReference type="EMBL" id="MDK2563932.1"/>
    </source>
</evidence>
<comment type="caution">
    <text evidence="1">The sequence shown here is derived from an EMBL/GenBank/DDBJ whole genome shotgun (WGS) entry which is preliminary data.</text>
</comment>
<reference evidence="1 2" key="1">
    <citation type="submission" date="2023-05" db="EMBL/GenBank/DDBJ databases">
        <title>Rombocin, a short stable natural nisin variant, displays selective antimicrobial activity against Listeria monocytogenes and employs dual mode of action to kill target bacterial strains.</title>
        <authorList>
            <person name="Wambui J."/>
            <person name="Stephan R."/>
            <person name="Kuipers O.P."/>
        </authorList>
    </citation>
    <scope>NUCLEOTIDE SEQUENCE [LARGE SCALE GENOMIC DNA]</scope>
    <source>
        <strain evidence="1 2">RC002</strain>
    </source>
</reference>
<dbReference type="RefSeq" id="WP_284132867.1">
    <property type="nucleotide sequence ID" value="NZ_JASKYM010000004.1"/>
</dbReference>